<dbReference type="RefSeq" id="WP_183979302.1">
    <property type="nucleotide sequence ID" value="NZ_JACIBY010000018.1"/>
</dbReference>
<sequence>MNPASIKAFFVVVFWWGAFTTFSQNQLTPAPGGVAGAIRWWMADSNHAERLNYHPARRLTPSNGLFLPLGNERLPSATFFTVYQTKERQKDQLIWSIEKNKKTSLVLTTERVADLEAIRYMNFTDLAPAMPKINIYGQLKSVDSSEVAEQTWNIGNLPTSPELPVSVFNGLVPELIAFNRVLDREERLKVASYLALKYGITLTESSGKYVNSLGKTLWNGEESPIFHHNIAGIGRDDASGWSQRIASSSHSPHLLTISAASSLNNHQYLLWGDNDQALVFAPKTMGMPTFLKRKGLVSSFGKNVWETEVVWDTKQVFAAIPPNPVFWLAVDTTGTGEFAPLATCFFKMKNLDKQGLAYFNTIWSMNKAQKNHFSFVVAQDLLVTTKVTTPSCSQSDLGQFEVRILGGQPPYSLTIFNKSTGFAAQRQQPEKLSTAQFGGLSAGHYILNVTDALQQMYVDSFWVNPTEAPLPLGLSDTYSLVEGAAPVRVNAAENMPAGITYRWRSPDKTESQLPEIELNQQGVYTLITTQNGCSSTREIQVNGLQLSVFHSEIVYPNPSNGKFSIKVRLHQPAPVHVSIFSAEGKQVLTDEAFGADHYLFSEQLTTHGLYLIVLQSGRSVTTHKLFIVR</sequence>
<dbReference type="Proteomes" id="UP000541352">
    <property type="component" value="Unassembled WGS sequence"/>
</dbReference>
<keyword evidence="4" id="KW-1185">Reference proteome</keyword>
<proteinExistence type="predicted"/>
<gene>
    <name evidence="3" type="ORF">FHS57_005578</name>
</gene>
<dbReference type="Pfam" id="PF26628">
    <property type="entry name" value="DUF8202"/>
    <property type="match status" value="1"/>
</dbReference>
<dbReference type="AlphaFoldDB" id="A0A7W5ZQ03"/>
<feature type="domain" description="DUF8202" evidence="2">
    <location>
        <begin position="186"/>
        <end position="341"/>
    </location>
</feature>
<evidence type="ECO:0000259" key="1">
    <source>
        <dbReference type="Pfam" id="PF18962"/>
    </source>
</evidence>
<evidence type="ECO:0008006" key="5">
    <source>
        <dbReference type="Google" id="ProtNLM"/>
    </source>
</evidence>
<comment type="caution">
    <text evidence="3">The sequence shown here is derived from an EMBL/GenBank/DDBJ whole genome shotgun (WGS) entry which is preliminary data.</text>
</comment>
<accession>A0A7W5ZQ03</accession>
<evidence type="ECO:0000259" key="2">
    <source>
        <dbReference type="Pfam" id="PF26628"/>
    </source>
</evidence>
<feature type="domain" description="Secretion system C-terminal sorting" evidence="1">
    <location>
        <begin position="554"/>
        <end position="627"/>
    </location>
</feature>
<dbReference type="NCBIfam" id="TIGR04183">
    <property type="entry name" value="Por_Secre_tail"/>
    <property type="match status" value="1"/>
</dbReference>
<organism evidence="3 4">
    <name type="scientific">Runella defluvii</name>
    <dbReference type="NCBI Taxonomy" id="370973"/>
    <lineage>
        <taxon>Bacteria</taxon>
        <taxon>Pseudomonadati</taxon>
        <taxon>Bacteroidota</taxon>
        <taxon>Cytophagia</taxon>
        <taxon>Cytophagales</taxon>
        <taxon>Spirosomataceae</taxon>
        <taxon>Runella</taxon>
    </lineage>
</organism>
<evidence type="ECO:0000313" key="3">
    <source>
        <dbReference type="EMBL" id="MBB3841550.1"/>
    </source>
</evidence>
<protein>
    <recommendedName>
        <fullName evidence="5">T9SS type A sorting domain-containing protein</fullName>
    </recommendedName>
</protein>
<dbReference type="EMBL" id="JACIBY010000018">
    <property type="protein sequence ID" value="MBB3841550.1"/>
    <property type="molecule type" value="Genomic_DNA"/>
</dbReference>
<dbReference type="Pfam" id="PF18962">
    <property type="entry name" value="Por_Secre_tail"/>
    <property type="match status" value="1"/>
</dbReference>
<reference evidence="3 4" key="1">
    <citation type="submission" date="2020-08" db="EMBL/GenBank/DDBJ databases">
        <title>Genomic Encyclopedia of Type Strains, Phase IV (KMG-IV): sequencing the most valuable type-strain genomes for metagenomic binning, comparative biology and taxonomic classification.</title>
        <authorList>
            <person name="Goeker M."/>
        </authorList>
    </citation>
    <scope>NUCLEOTIDE SEQUENCE [LARGE SCALE GENOMIC DNA]</scope>
    <source>
        <strain evidence="3 4">DSM 17976</strain>
    </source>
</reference>
<name>A0A7W5ZQ03_9BACT</name>
<dbReference type="InterPro" id="IPR026444">
    <property type="entry name" value="Secre_tail"/>
</dbReference>
<evidence type="ECO:0000313" key="4">
    <source>
        <dbReference type="Proteomes" id="UP000541352"/>
    </source>
</evidence>
<dbReference type="InterPro" id="IPR058515">
    <property type="entry name" value="DUF8202"/>
</dbReference>